<evidence type="ECO:0000313" key="3">
    <source>
        <dbReference type="EMBL" id="MEQ3539684.1"/>
    </source>
</evidence>
<keyword evidence="2" id="KW-0472">Membrane</keyword>
<evidence type="ECO:0000256" key="2">
    <source>
        <dbReference type="SAM" id="Phobius"/>
    </source>
</evidence>
<feature type="transmembrane region" description="Helical" evidence="2">
    <location>
        <begin position="211"/>
        <end position="228"/>
    </location>
</feature>
<accession>A0ABV1JVR9</accession>
<evidence type="ECO:0000256" key="1">
    <source>
        <dbReference type="SAM" id="MobiDB-lite"/>
    </source>
</evidence>
<organism evidence="3 4">
    <name type="scientific">Pseudonocardia tropica</name>
    <dbReference type="NCBI Taxonomy" id="681289"/>
    <lineage>
        <taxon>Bacteria</taxon>
        <taxon>Bacillati</taxon>
        <taxon>Actinomycetota</taxon>
        <taxon>Actinomycetes</taxon>
        <taxon>Pseudonocardiales</taxon>
        <taxon>Pseudonocardiaceae</taxon>
        <taxon>Pseudonocardia</taxon>
    </lineage>
</organism>
<protein>
    <recommendedName>
        <fullName evidence="5">DUF4386 family protein</fullName>
    </recommendedName>
</protein>
<gene>
    <name evidence="3" type="ORF">WHI96_12680</name>
</gene>
<evidence type="ECO:0000313" key="4">
    <source>
        <dbReference type="Proteomes" id="UP001464923"/>
    </source>
</evidence>
<feature type="transmembrane region" description="Helical" evidence="2">
    <location>
        <begin position="35"/>
        <end position="54"/>
    </location>
</feature>
<feature type="transmembrane region" description="Helical" evidence="2">
    <location>
        <begin position="187"/>
        <end position="205"/>
    </location>
</feature>
<dbReference type="RefSeq" id="WP_345648852.1">
    <property type="nucleotide sequence ID" value="NZ_BAABLY010000059.1"/>
</dbReference>
<sequence>MDHPGPTDAPVTGRTDTTPPPTPARGAPAPPTPRAALVALVVAGLSFALLPPLFPHDSALPGVAGAAATATTAWTVSHLFGMIALITLPLGVYGIRPALGRGGGVAAALVAAGAGLALPYYGGETFGAAAVAELVVRTGDAGLVDGIAAIRWGLLPAAFLTGGMLLLAIGGVLLARSVRRGGATPGWAGVPLATGLVLFVPQFFAPPGVRIAHGLLLLAGCILLARAARGRSTG</sequence>
<dbReference type="Proteomes" id="UP001464923">
    <property type="component" value="Unassembled WGS sequence"/>
</dbReference>
<dbReference type="EMBL" id="JBEDNP010000006">
    <property type="protein sequence ID" value="MEQ3539684.1"/>
    <property type="molecule type" value="Genomic_DNA"/>
</dbReference>
<proteinExistence type="predicted"/>
<keyword evidence="4" id="KW-1185">Reference proteome</keyword>
<feature type="transmembrane region" description="Helical" evidence="2">
    <location>
        <begin position="152"/>
        <end position="175"/>
    </location>
</feature>
<comment type="caution">
    <text evidence="3">The sequence shown here is derived from an EMBL/GenBank/DDBJ whole genome shotgun (WGS) entry which is preliminary data.</text>
</comment>
<feature type="region of interest" description="Disordered" evidence="1">
    <location>
        <begin position="1"/>
        <end position="30"/>
    </location>
</feature>
<keyword evidence="2" id="KW-0812">Transmembrane</keyword>
<feature type="compositionally biased region" description="Pro residues" evidence="1">
    <location>
        <begin position="18"/>
        <end position="30"/>
    </location>
</feature>
<evidence type="ECO:0008006" key="5">
    <source>
        <dbReference type="Google" id="ProtNLM"/>
    </source>
</evidence>
<feature type="transmembrane region" description="Helical" evidence="2">
    <location>
        <begin position="74"/>
        <end position="95"/>
    </location>
</feature>
<name>A0ABV1JVR9_9PSEU</name>
<keyword evidence="2" id="KW-1133">Transmembrane helix</keyword>
<feature type="transmembrane region" description="Helical" evidence="2">
    <location>
        <begin position="102"/>
        <end position="121"/>
    </location>
</feature>
<reference evidence="3 4" key="1">
    <citation type="submission" date="2024-03" db="EMBL/GenBank/DDBJ databases">
        <title>Draft genome sequence of Pseudonocardia tropica JCM 19149.</title>
        <authorList>
            <person name="Butdee W."/>
            <person name="Duangmal K."/>
        </authorList>
    </citation>
    <scope>NUCLEOTIDE SEQUENCE [LARGE SCALE GENOMIC DNA]</scope>
    <source>
        <strain evidence="3 4">JCM 19149</strain>
    </source>
</reference>